<dbReference type="NCBIfam" id="TIGR00126">
    <property type="entry name" value="deoC"/>
    <property type="match status" value="1"/>
</dbReference>
<dbReference type="CDD" id="cd00959">
    <property type="entry name" value="DeoC"/>
    <property type="match status" value="1"/>
</dbReference>
<reference evidence="7 8" key="1">
    <citation type="submission" date="2023-09" db="EMBL/GenBank/DDBJ databases">
        <title>Thioclava shenzhenensis sp. nov., a multidrug resistant bacteria-antagonizing species isolated from coastal seawater.</title>
        <authorList>
            <person name="Long M."/>
        </authorList>
    </citation>
    <scope>NUCLEOTIDE SEQUENCE [LARGE SCALE GENOMIC DNA]</scope>
    <source>
        <strain evidence="7 8">FTW29</strain>
        <plasmid evidence="7 8">unnamed2</plasmid>
    </source>
</reference>
<dbReference type="RefSeq" id="WP_330629564.1">
    <property type="nucleotide sequence ID" value="NZ_CP135445.1"/>
</dbReference>
<comment type="similarity">
    <text evidence="1 6">Belongs to the DeoC/FbaB aldolase family. DeoC type 1 subfamily.</text>
</comment>
<dbReference type="PIRSF" id="PIRSF001357">
    <property type="entry name" value="DeoC"/>
    <property type="match status" value="1"/>
</dbReference>
<evidence type="ECO:0000256" key="1">
    <source>
        <dbReference type="ARBA" id="ARBA00010936"/>
    </source>
</evidence>
<keyword evidence="8" id="KW-1185">Reference proteome</keyword>
<dbReference type="Gene3D" id="3.20.20.70">
    <property type="entry name" value="Aldolase class I"/>
    <property type="match status" value="1"/>
</dbReference>
<feature type="active site" description="Schiff-base intermediate with acetaldehyde" evidence="6">
    <location>
        <position position="154"/>
    </location>
</feature>
<accession>A0ABZ1E538</accession>
<keyword evidence="4 6" id="KW-0704">Schiff base</keyword>
<dbReference type="InterPro" id="IPR002915">
    <property type="entry name" value="DeoC/FbaB/LacD_aldolase"/>
</dbReference>
<evidence type="ECO:0000256" key="6">
    <source>
        <dbReference type="HAMAP-Rule" id="MF_00114"/>
    </source>
</evidence>
<organism evidence="7 8">
    <name type="scientific">Thioclava litoralis</name>
    <dbReference type="NCBI Taxonomy" id="3076557"/>
    <lineage>
        <taxon>Bacteria</taxon>
        <taxon>Pseudomonadati</taxon>
        <taxon>Pseudomonadota</taxon>
        <taxon>Alphaproteobacteria</taxon>
        <taxon>Rhodobacterales</taxon>
        <taxon>Paracoccaceae</taxon>
        <taxon>Thioclava</taxon>
    </lineage>
</organism>
<keyword evidence="3 6" id="KW-0456">Lyase</keyword>
<proteinExistence type="inferred from homology"/>
<feature type="active site" description="Proton donor/acceptor" evidence="6">
    <location>
        <position position="92"/>
    </location>
</feature>
<dbReference type="InterPro" id="IPR028581">
    <property type="entry name" value="DeoC_typeI"/>
</dbReference>
<sequence>MTPAEIAAYIDHTALKPETRAVQIDALCAEAASHGFKSVCVNALHVPRAVKALAQSDVLVCTVVGFPLGASPSEVKAAEARWAIAQGAREIDMVIPVGALIDGDLDAVREDIATVKAACGPLCLKVILETCLLTGAQIATGCHLAKDAGADFVKTSTGFSSGGATIEAVSLMRKTVGPEMGVKASGGISTTAEALAMIAAGASRIGASKSLAIIGA</sequence>
<dbReference type="PANTHER" id="PTHR10889:SF1">
    <property type="entry name" value="DEOXYRIBOSE-PHOSPHATE ALDOLASE"/>
    <property type="match status" value="1"/>
</dbReference>
<gene>
    <name evidence="6 7" type="primary">deoC</name>
    <name evidence="7" type="ORF">RPE78_16480</name>
</gene>
<evidence type="ECO:0000256" key="2">
    <source>
        <dbReference type="ARBA" id="ARBA00022490"/>
    </source>
</evidence>
<dbReference type="SUPFAM" id="SSF51569">
    <property type="entry name" value="Aldolase"/>
    <property type="match status" value="1"/>
</dbReference>
<keyword evidence="7" id="KW-0614">Plasmid</keyword>
<keyword evidence="2 6" id="KW-0963">Cytoplasm</keyword>
<protein>
    <recommendedName>
        <fullName evidence="6">Deoxyribose-phosphate aldolase</fullName>
        <shortName evidence="6">DERA</shortName>
        <ecNumber evidence="6">4.1.2.4</ecNumber>
    </recommendedName>
    <alternativeName>
        <fullName evidence="6">2-deoxy-D-ribose 5-phosphate aldolase</fullName>
    </alternativeName>
    <alternativeName>
        <fullName evidence="6">Phosphodeoxyriboaldolase</fullName>
        <shortName evidence="6">Deoxyriboaldolase</shortName>
    </alternativeName>
</protein>
<geneLocation type="plasmid" evidence="7 8">
    <name>unnamed2</name>
</geneLocation>
<dbReference type="GO" id="GO:0004139">
    <property type="term" value="F:deoxyribose-phosphate aldolase activity"/>
    <property type="evidence" value="ECO:0007669"/>
    <property type="project" value="UniProtKB-EC"/>
</dbReference>
<dbReference type="InterPro" id="IPR013785">
    <property type="entry name" value="Aldolase_TIM"/>
</dbReference>
<dbReference type="EC" id="4.1.2.4" evidence="6"/>
<evidence type="ECO:0000256" key="3">
    <source>
        <dbReference type="ARBA" id="ARBA00023239"/>
    </source>
</evidence>
<comment type="catalytic activity">
    <reaction evidence="5 6">
        <text>2-deoxy-D-ribose 5-phosphate = D-glyceraldehyde 3-phosphate + acetaldehyde</text>
        <dbReference type="Rhea" id="RHEA:12821"/>
        <dbReference type="ChEBI" id="CHEBI:15343"/>
        <dbReference type="ChEBI" id="CHEBI:59776"/>
        <dbReference type="ChEBI" id="CHEBI:62877"/>
        <dbReference type="EC" id="4.1.2.4"/>
    </reaction>
</comment>
<name>A0ABZ1E538_9RHOB</name>
<dbReference type="HAMAP" id="MF_00114">
    <property type="entry name" value="DeoC_type1"/>
    <property type="match status" value="1"/>
</dbReference>
<dbReference type="Pfam" id="PF01791">
    <property type="entry name" value="DeoC"/>
    <property type="match status" value="1"/>
</dbReference>
<dbReference type="EMBL" id="CP135445">
    <property type="protein sequence ID" value="WRY35818.1"/>
    <property type="molecule type" value="Genomic_DNA"/>
</dbReference>
<dbReference type="PANTHER" id="PTHR10889">
    <property type="entry name" value="DEOXYRIBOSE-PHOSPHATE ALDOLASE"/>
    <property type="match status" value="1"/>
</dbReference>
<comment type="pathway">
    <text evidence="6">Carbohydrate degradation; 2-deoxy-D-ribose 1-phosphate degradation; D-glyceraldehyde 3-phosphate and acetaldehyde from 2-deoxy-alpha-D-ribose 1-phosphate: step 2/2.</text>
</comment>
<evidence type="ECO:0000313" key="7">
    <source>
        <dbReference type="EMBL" id="WRY35818.1"/>
    </source>
</evidence>
<comment type="subcellular location">
    <subcellularLocation>
        <location evidence="6">Cytoplasm</location>
    </subcellularLocation>
</comment>
<dbReference type="SMART" id="SM01133">
    <property type="entry name" value="DeoC"/>
    <property type="match status" value="1"/>
</dbReference>
<evidence type="ECO:0000256" key="5">
    <source>
        <dbReference type="ARBA" id="ARBA00048791"/>
    </source>
</evidence>
<evidence type="ECO:0000256" key="4">
    <source>
        <dbReference type="ARBA" id="ARBA00023270"/>
    </source>
</evidence>
<dbReference type="Proteomes" id="UP001623290">
    <property type="component" value="Plasmid unnamed2"/>
</dbReference>
<dbReference type="InterPro" id="IPR011343">
    <property type="entry name" value="DeoC"/>
</dbReference>
<feature type="active site" description="Proton donor/acceptor" evidence="6">
    <location>
        <position position="183"/>
    </location>
</feature>
<evidence type="ECO:0000313" key="8">
    <source>
        <dbReference type="Proteomes" id="UP001623290"/>
    </source>
</evidence>
<comment type="function">
    <text evidence="6">Catalyzes a reversible aldol reaction between acetaldehyde and D-glyceraldehyde 3-phosphate to generate 2-deoxy-D-ribose 5-phosphate.</text>
</comment>